<evidence type="ECO:0000313" key="3">
    <source>
        <dbReference type="EMBL" id="KAK9056471.1"/>
    </source>
</evidence>
<dbReference type="GO" id="GO:0000774">
    <property type="term" value="F:adenyl-nucleotide exchange factor activity"/>
    <property type="evidence" value="ECO:0007669"/>
    <property type="project" value="InterPro"/>
</dbReference>
<dbReference type="GO" id="GO:0006457">
    <property type="term" value="P:protein folding"/>
    <property type="evidence" value="ECO:0007669"/>
    <property type="project" value="InterPro"/>
</dbReference>
<dbReference type="InterPro" id="IPR009012">
    <property type="entry name" value="GrpE_head"/>
</dbReference>
<dbReference type="GO" id="GO:0051087">
    <property type="term" value="F:protein-folding chaperone binding"/>
    <property type="evidence" value="ECO:0007669"/>
    <property type="project" value="InterPro"/>
</dbReference>
<dbReference type="GO" id="GO:0042803">
    <property type="term" value="F:protein homodimerization activity"/>
    <property type="evidence" value="ECO:0007669"/>
    <property type="project" value="InterPro"/>
</dbReference>
<proteinExistence type="predicted"/>
<gene>
    <name evidence="3" type="ORF">SSX86_023832</name>
</gene>
<evidence type="ECO:0000256" key="2">
    <source>
        <dbReference type="SAM" id="MobiDB-lite"/>
    </source>
</evidence>
<dbReference type="PANTHER" id="PTHR35744:SF4">
    <property type="entry name" value="OS04G0464600 PROTEIN"/>
    <property type="match status" value="1"/>
</dbReference>
<dbReference type="PANTHER" id="PTHR35744">
    <property type="entry name" value="C2H2-TYPE DOMAIN-CONTAINING PROTEIN"/>
    <property type="match status" value="1"/>
</dbReference>
<sequence>MREESTEFEDGVVIQEFCKGFRIGETLLRPSMVKVSAGPGPENTEPVSPSEPETQAPGPDPFQELEDVDQMTMVNLVRFYVCDRRLDSSTIRTLTAVFRIIRHYHFNTSQTPKIPGPFASVQSAGQNIVAVFWDLDNKPPRSVSPFDAAIRLKKAAESFGAVRYKS</sequence>
<name>A0AAP0CGY4_9ASTR</name>
<feature type="region of interest" description="Disordered" evidence="2">
    <location>
        <begin position="33"/>
        <end position="60"/>
    </location>
</feature>
<dbReference type="Pfam" id="PF01025">
    <property type="entry name" value="GrpE"/>
    <property type="match status" value="1"/>
</dbReference>
<accession>A0AAP0CGY4</accession>
<reference evidence="3 4" key="1">
    <citation type="submission" date="2024-04" db="EMBL/GenBank/DDBJ databases">
        <title>The reference genome of an endangered Asteraceae, Deinandra increscens subsp. villosa, native to the Central Coast of California.</title>
        <authorList>
            <person name="Guilliams M."/>
            <person name="Hasenstab-Lehman K."/>
            <person name="Meyer R."/>
            <person name="Mcevoy S."/>
        </authorList>
    </citation>
    <scope>NUCLEOTIDE SEQUENCE [LARGE SCALE GENOMIC DNA]</scope>
    <source>
        <tissue evidence="3">Leaf</tissue>
    </source>
</reference>
<organism evidence="3 4">
    <name type="scientific">Deinandra increscens subsp. villosa</name>
    <dbReference type="NCBI Taxonomy" id="3103831"/>
    <lineage>
        <taxon>Eukaryota</taxon>
        <taxon>Viridiplantae</taxon>
        <taxon>Streptophyta</taxon>
        <taxon>Embryophyta</taxon>
        <taxon>Tracheophyta</taxon>
        <taxon>Spermatophyta</taxon>
        <taxon>Magnoliopsida</taxon>
        <taxon>eudicotyledons</taxon>
        <taxon>Gunneridae</taxon>
        <taxon>Pentapetalae</taxon>
        <taxon>asterids</taxon>
        <taxon>campanulids</taxon>
        <taxon>Asterales</taxon>
        <taxon>Asteraceae</taxon>
        <taxon>Asteroideae</taxon>
        <taxon>Heliantheae alliance</taxon>
        <taxon>Madieae</taxon>
        <taxon>Madiinae</taxon>
        <taxon>Deinandra</taxon>
    </lineage>
</organism>
<dbReference type="EMBL" id="JBCNJP010000024">
    <property type="protein sequence ID" value="KAK9056471.1"/>
    <property type="molecule type" value="Genomic_DNA"/>
</dbReference>
<keyword evidence="4" id="KW-1185">Reference proteome</keyword>
<dbReference type="Proteomes" id="UP001408789">
    <property type="component" value="Unassembled WGS sequence"/>
</dbReference>
<dbReference type="Gene3D" id="2.30.22.10">
    <property type="entry name" value="Head domain of nucleotide exchange factor GrpE"/>
    <property type="match status" value="1"/>
</dbReference>
<dbReference type="AlphaFoldDB" id="A0AAP0CGY4"/>
<protein>
    <submittedName>
        <fullName evidence="3">Uncharacterized protein</fullName>
    </submittedName>
</protein>
<evidence type="ECO:0000256" key="1">
    <source>
        <dbReference type="ARBA" id="ARBA00023186"/>
    </source>
</evidence>
<evidence type="ECO:0000313" key="4">
    <source>
        <dbReference type="Proteomes" id="UP001408789"/>
    </source>
</evidence>
<comment type="caution">
    <text evidence="3">The sequence shown here is derived from an EMBL/GenBank/DDBJ whole genome shotgun (WGS) entry which is preliminary data.</text>
</comment>
<dbReference type="InterPro" id="IPR000740">
    <property type="entry name" value="GrpE"/>
</dbReference>
<keyword evidence="1" id="KW-0143">Chaperone</keyword>
<dbReference type="SUPFAM" id="SSF51064">
    <property type="entry name" value="Head domain of nucleotide exchange factor GrpE"/>
    <property type="match status" value="1"/>
</dbReference>